<evidence type="ECO:0000256" key="5">
    <source>
        <dbReference type="SAM" id="MobiDB-lite"/>
    </source>
</evidence>
<keyword evidence="2" id="KW-0238">DNA-binding</keyword>
<evidence type="ECO:0000256" key="4">
    <source>
        <dbReference type="ARBA" id="ARBA00023242"/>
    </source>
</evidence>
<sequence length="355" mass="40152">MGSMSSESSRKSLSKVDEVEEDGGNSLRYGGSSSNSTVEESERKASSGAVRQYVRSKNPRLRWTPELHLCFVHAVERLGGQDRAGATPKMVLQLMNVKGLSIAHVKSHLQMYRSKKIDESGQVIADPKSAMQGREQHINNLSHLPMLHSFHQWPIPNSRFDGTSWASHRNWMHNQVLSRAMSSTVGPSSYGSITEMFFRGSDRKSNQDFHTNSSSLDHRASHELYEASRLHDYRLGTTHYRPQERETYFITQIQERPATNPQGQSSVRWKADDHGPDLNLSLSIGPRQEKKQTWGEEEEEEEEEVDSSLSLSLFSPSRIERCSGDVEKASKHNRWEEEVGKGKNARATSTLDLTI</sequence>
<dbReference type="Pfam" id="PF00249">
    <property type="entry name" value="Myb_DNA-binding"/>
    <property type="match status" value="1"/>
</dbReference>
<evidence type="ECO:0000313" key="7">
    <source>
        <dbReference type="Proteomes" id="UP000228380"/>
    </source>
</evidence>
<dbReference type="FunFam" id="1.10.10.60:FF:000002">
    <property type="entry name" value="Myb family transcription factor"/>
    <property type="match status" value="1"/>
</dbReference>
<dbReference type="InterPro" id="IPR017930">
    <property type="entry name" value="Myb_dom"/>
</dbReference>
<dbReference type="PANTHER" id="PTHR31314:SF164">
    <property type="entry name" value="HTH MYB-TYPE DOMAIN-CONTAINING PROTEIN"/>
    <property type="match status" value="1"/>
</dbReference>
<keyword evidence="3" id="KW-0804">Transcription</keyword>
<evidence type="ECO:0000313" key="8">
    <source>
        <dbReference type="RefSeq" id="XP_026664016.2"/>
    </source>
</evidence>
<feature type="compositionally biased region" description="Basic and acidic residues" evidence="5">
    <location>
        <begin position="8"/>
        <end position="17"/>
    </location>
</feature>
<feature type="domain" description="HTH myb-type" evidence="6">
    <location>
        <begin position="60"/>
        <end position="117"/>
    </location>
</feature>
<dbReference type="Proteomes" id="UP000228380">
    <property type="component" value="Chromosome 3"/>
</dbReference>
<dbReference type="GeneID" id="103718836"/>
<protein>
    <submittedName>
        <fullName evidence="8">Uncharacterized protein LOC103718836 isoform X1</fullName>
    </submittedName>
</protein>
<dbReference type="SUPFAM" id="SSF46689">
    <property type="entry name" value="Homeodomain-like"/>
    <property type="match status" value="1"/>
</dbReference>
<dbReference type="PROSITE" id="PS51294">
    <property type="entry name" value="HTH_MYB"/>
    <property type="match status" value="1"/>
</dbReference>
<feature type="region of interest" description="Disordered" evidence="5">
    <location>
        <begin position="1"/>
        <end position="53"/>
    </location>
</feature>
<feature type="region of interest" description="Disordered" evidence="5">
    <location>
        <begin position="253"/>
        <end position="355"/>
    </location>
</feature>
<evidence type="ECO:0000259" key="6">
    <source>
        <dbReference type="PROSITE" id="PS51294"/>
    </source>
</evidence>
<dbReference type="GO" id="GO:0003677">
    <property type="term" value="F:DNA binding"/>
    <property type="evidence" value="ECO:0007669"/>
    <property type="project" value="UniProtKB-KW"/>
</dbReference>
<evidence type="ECO:0000256" key="2">
    <source>
        <dbReference type="ARBA" id="ARBA00023125"/>
    </source>
</evidence>
<dbReference type="PANTHER" id="PTHR31314">
    <property type="entry name" value="MYB FAMILY TRANSCRIPTION FACTOR PHL7-LIKE"/>
    <property type="match status" value="1"/>
</dbReference>
<name>A0A8B8J9G1_PHODC</name>
<dbReference type="InterPro" id="IPR046955">
    <property type="entry name" value="PHR1-like"/>
</dbReference>
<proteinExistence type="predicted"/>
<dbReference type="InterPro" id="IPR006447">
    <property type="entry name" value="Myb_dom_plants"/>
</dbReference>
<gene>
    <name evidence="8" type="primary">LOC103718836</name>
</gene>
<organism evidence="7 8">
    <name type="scientific">Phoenix dactylifera</name>
    <name type="common">Date palm</name>
    <dbReference type="NCBI Taxonomy" id="42345"/>
    <lineage>
        <taxon>Eukaryota</taxon>
        <taxon>Viridiplantae</taxon>
        <taxon>Streptophyta</taxon>
        <taxon>Embryophyta</taxon>
        <taxon>Tracheophyta</taxon>
        <taxon>Spermatophyta</taxon>
        <taxon>Magnoliopsida</taxon>
        <taxon>Liliopsida</taxon>
        <taxon>Arecaceae</taxon>
        <taxon>Coryphoideae</taxon>
        <taxon>Phoeniceae</taxon>
        <taxon>Phoenix</taxon>
    </lineage>
</organism>
<feature type="compositionally biased region" description="Polar residues" evidence="5">
    <location>
        <begin position="346"/>
        <end position="355"/>
    </location>
</feature>
<dbReference type="InterPro" id="IPR009057">
    <property type="entry name" value="Homeodomain-like_sf"/>
</dbReference>
<reference evidence="7" key="1">
    <citation type="journal article" date="2019" name="Nat. Commun.">
        <title>Genome-wide association mapping of date palm fruit traits.</title>
        <authorList>
            <person name="Hazzouri K.M."/>
            <person name="Gros-Balthazard M."/>
            <person name="Flowers J.M."/>
            <person name="Copetti D."/>
            <person name="Lemansour A."/>
            <person name="Lebrun M."/>
            <person name="Masmoudi K."/>
            <person name="Ferrand S."/>
            <person name="Dhar M.I."/>
            <person name="Fresquez Z.A."/>
            <person name="Rosas U."/>
            <person name="Zhang J."/>
            <person name="Talag J."/>
            <person name="Lee S."/>
            <person name="Kudrna D."/>
            <person name="Powell R.F."/>
            <person name="Leitch I.J."/>
            <person name="Krueger R.R."/>
            <person name="Wing R.A."/>
            <person name="Amiri K.M.A."/>
            <person name="Purugganan M.D."/>
        </authorList>
    </citation>
    <scope>NUCLEOTIDE SEQUENCE [LARGE SCALE GENOMIC DNA]</scope>
    <source>
        <strain evidence="7">cv. Khalas</strain>
    </source>
</reference>
<dbReference type="InterPro" id="IPR001005">
    <property type="entry name" value="SANT/Myb"/>
</dbReference>
<feature type="compositionally biased region" description="Basic and acidic residues" evidence="5">
    <location>
        <begin position="318"/>
        <end position="341"/>
    </location>
</feature>
<keyword evidence="4" id="KW-0539">Nucleus</keyword>
<reference evidence="8" key="2">
    <citation type="submission" date="2025-08" db="UniProtKB">
        <authorList>
            <consortium name="RefSeq"/>
        </authorList>
    </citation>
    <scope>IDENTIFICATION</scope>
    <source>
        <tissue evidence="8">Young leaves</tissue>
    </source>
</reference>
<dbReference type="OrthoDB" id="551907at2759"/>
<feature type="compositionally biased region" description="Polar residues" evidence="5">
    <location>
        <begin position="253"/>
        <end position="267"/>
    </location>
</feature>
<dbReference type="AlphaFoldDB" id="A0A8B8J9G1"/>
<evidence type="ECO:0000256" key="1">
    <source>
        <dbReference type="ARBA" id="ARBA00023015"/>
    </source>
</evidence>
<dbReference type="Gene3D" id="1.10.10.60">
    <property type="entry name" value="Homeodomain-like"/>
    <property type="match status" value="1"/>
</dbReference>
<dbReference type="GO" id="GO:0003700">
    <property type="term" value="F:DNA-binding transcription factor activity"/>
    <property type="evidence" value="ECO:0007669"/>
    <property type="project" value="InterPro"/>
</dbReference>
<feature type="compositionally biased region" description="Acidic residues" evidence="5">
    <location>
        <begin position="295"/>
        <end position="306"/>
    </location>
</feature>
<feature type="compositionally biased region" description="Low complexity" evidence="5">
    <location>
        <begin position="307"/>
        <end position="317"/>
    </location>
</feature>
<dbReference type="NCBIfam" id="TIGR01557">
    <property type="entry name" value="myb_SHAQKYF"/>
    <property type="match status" value="1"/>
</dbReference>
<accession>A0A8B8J9G1</accession>
<dbReference type="RefSeq" id="XP_026664016.2">
    <property type="nucleotide sequence ID" value="XM_026808215.2"/>
</dbReference>
<evidence type="ECO:0000256" key="3">
    <source>
        <dbReference type="ARBA" id="ARBA00023163"/>
    </source>
</evidence>
<keyword evidence="1" id="KW-0805">Transcription regulation</keyword>
<keyword evidence="7" id="KW-1185">Reference proteome</keyword>